<dbReference type="EMBL" id="GFPF01001454">
    <property type="protein sequence ID" value="MAA12600.1"/>
    <property type="molecule type" value="Transcribed_RNA"/>
</dbReference>
<evidence type="ECO:0000313" key="2">
    <source>
        <dbReference type="EMBL" id="MAA12600.1"/>
    </source>
</evidence>
<dbReference type="AlphaFoldDB" id="A0A224YFS7"/>
<feature type="transmembrane region" description="Helical" evidence="1">
    <location>
        <begin position="12"/>
        <end position="37"/>
    </location>
</feature>
<organism evidence="2">
    <name type="scientific">Rhipicephalus zambeziensis</name>
    <dbReference type="NCBI Taxonomy" id="60191"/>
    <lineage>
        <taxon>Eukaryota</taxon>
        <taxon>Metazoa</taxon>
        <taxon>Ecdysozoa</taxon>
        <taxon>Arthropoda</taxon>
        <taxon>Chelicerata</taxon>
        <taxon>Arachnida</taxon>
        <taxon>Acari</taxon>
        <taxon>Parasitiformes</taxon>
        <taxon>Ixodida</taxon>
        <taxon>Ixodoidea</taxon>
        <taxon>Ixodidae</taxon>
        <taxon>Rhipicephalinae</taxon>
        <taxon>Rhipicephalus</taxon>
        <taxon>Rhipicephalus</taxon>
    </lineage>
</organism>
<keyword evidence="1" id="KW-0812">Transmembrane</keyword>
<protein>
    <submittedName>
        <fullName evidence="2">Uncharacterized protein</fullName>
    </submittedName>
</protein>
<name>A0A224YFS7_9ACAR</name>
<evidence type="ECO:0000256" key="1">
    <source>
        <dbReference type="SAM" id="Phobius"/>
    </source>
</evidence>
<keyword evidence="1" id="KW-0472">Membrane</keyword>
<feature type="transmembrane region" description="Helical" evidence="1">
    <location>
        <begin position="69"/>
        <end position="88"/>
    </location>
</feature>
<sequence>MVVVVGYQNTLFIIKLSGTIPALSGIAITVAVGGVTARHEKKKAKKIPRIKQDLNLDPLCGSRVFYHRATLVFIFFFIPDFYTCSHWLHT</sequence>
<proteinExistence type="predicted"/>
<reference evidence="2" key="1">
    <citation type="journal article" date="2017" name="Parasit. Vectors">
        <title>Sialotranscriptomics of Rhipicephalus zambeziensis reveals intricate expression profiles of secretory proteins and suggests tight temporal transcriptional regulation during blood-feeding.</title>
        <authorList>
            <person name="de Castro M.H."/>
            <person name="de Klerk D."/>
            <person name="Pienaar R."/>
            <person name="Rees D.J.G."/>
            <person name="Mans B.J."/>
        </authorList>
    </citation>
    <scope>NUCLEOTIDE SEQUENCE</scope>
    <source>
        <tissue evidence="2">Salivary glands</tissue>
    </source>
</reference>
<accession>A0A224YFS7</accession>
<keyword evidence="1" id="KW-1133">Transmembrane helix</keyword>